<evidence type="ECO:0000256" key="7">
    <source>
        <dbReference type="ARBA" id="ARBA00022842"/>
    </source>
</evidence>
<dbReference type="SMART" id="SM00332">
    <property type="entry name" value="PP2Cc"/>
    <property type="match status" value="1"/>
</dbReference>
<keyword evidence="5" id="KW-0479">Metal-binding</keyword>
<comment type="catalytic activity">
    <reaction evidence="11">
        <text>O-phospho-L-threonyl-[protein] + H2O = L-threonyl-[protein] + phosphate</text>
        <dbReference type="Rhea" id="RHEA:47004"/>
        <dbReference type="Rhea" id="RHEA-COMP:11060"/>
        <dbReference type="Rhea" id="RHEA-COMP:11605"/>
        <dbReference type="ChEBI" id="CHEBI:15377"/>
        <dbReference type="ChEBI" id="CHEBI:30013"/>
        <dbReference type="ChEBI" id="CHEBI:43474"/>
        <dbReference type="ChEBI" id="CHEBI:61977"/>
        <dbReference type="EC" id="3.1.3.16"/>
    </reaction>
</comment>
<dbReference type="InterPro" id="IPR001932">
    <property type="entry name" value="PPM-type_phosphatase-like_dom"/>
</dbReference>
<evidence type="ECO:0000313" key="16">
    <source>
        <dbReference type="Proteomes" id="UP000886520"/>
    </source>
</evidence>
<dbReference type="PROSITE" id="PS51746">
    <property type="entry name" value="PPM_2"/>
    <property type="match status" value="1"/>
</dbReference>
<dbReference type="OrthoDB" id="10264738at2759"/>
<evidence type="ECO:0000256" key="12">
    <source>
        <dbReference type="RuleBase" id="RU003465"/>
    </source>
</evidence>
<dbReference type="PANTHER" id="PTHR13832">
    <property type="entry name" value="PROTEIN PHOSPHATASE 2C"/>
    <property type="match status" value="1"/>
</dbReference>
<keyword evidence="7" id="KW-0460">Magnesium</keyword>
<comment type="catalytic activity">
    <reaction evidence="10">
        <text>O-phospho-L-seryl-[protein] + H2O = L-seryl-[protein] + phosphate</text>
        <dbReference type="Rhea" id="RHEA:20629"/>
        <dbReference type="Rhea" id="RHEA-COMP:9863"/>
        <dbReference type="Rhea" id="RHEA-COMP:11604"/>
        <dbReference type="ChEBI" id="CHEBI:15377"/>
        <dbReference type="ChEBI" id="CHEBI:29999"/>
        <dbReference type="ChEBI" id="CHEBI:43474"/>
        <dbReference type="ChEBI" id="CHEBI:83421"/>
        <dbReference type="EC" id="3.1.3.16"/>
    </reaction>
</comment>
<feature type="domain" description="PPM-type phosphatase" evidence="14">
    <location>
        <begin position="118"/>
        <end position="380"/>
    </location>
</feature>
<comment type="similarity">
    <text evidence="3 12">Belongs to the PP2C family.</text>
</comment>
<dbReference type="InterPro" id="IPR015655">
    <property type="entry name" value="PP2C"/>
</dbReference>
<evidence type="ECO:0000256" key="2">
    <source>
        <dbReference type="ARBA" id="ARBA00001946"/>
    </source>
</evidence>
<dbReference type="SUPFAM" id="SSF81606">
    <property type="entry name" value="PP2C-like"/>
    <property type="match status" value="1"/>
</dbReference>
<name>A0A9D4UI77_ADICA</name>
<dbReference type="InterPro" id="IPR036457">
    <property type="entry name" value="PPM-type-like_dom_sf"/>
</dbReference>
<dbReference type="CDD" id="cd00143">
    <property type="entry name" value="PP2Cc"/>
    <property type="match status" value="1"/>
</dbReference>
<keyword evidence="9" id="KW-0464">Manganese</keyword>
<protein>
    <recommendedName>
        <fullName evidence="4">protein-serine/threonine phosphatase</fullName>
        <ecNumber evidence="4">3.1.3.16</ecNumber>
    </recommendedName>
</protein>
<sequence length="414" mass="44670">MPAGTGVTQSAVNVFEGAIAPQSSVGDDSTKGLSSSSSDTSYSSLSTSSLSLSSSSSSSTTISLGRDSVMDTGKITYLPTILEVSVNGTLTNHDKDERDKDGVMKEDSMVLEFKPAIRSGVWNDIGLRQVMEDEHVLIDDLVEHLGSMFEGQASGSYYGVFDGHGGRDAAQFVKEKLLNFIVKDVAFPTAVEEAVHHAFLHADRAFAEACSLGQGLFSGTTALTVLVLGRKIVVANAGDCRAVLCRKGRAIELSRDHKPSCVVERSRIEALGGYVDDGYLNGQLGVARAIGNWHIKGLKGTNCPLSAEPEVKQALLTEEDEFMIIGCDGLWDVFTSQNAVDFARRRLQQHNDPNVCSRELVDEALRREAGDNLTVVTVCFQRNPPPNLLTKFIVRRSISAEGLRNLQEVLDSAV</sequence>
<feature type="compositionally biased region" description="Low complexity" evidence="13">
    <location>
        <begin position="31"/>
        <end position="64"/>
    </location>
</feature>
<dbReference type="Proteomes" id="UP000886520">
    <property type="component" value="Chromosome 16"/>
</dbReference>
<evidence type="ECO:0000256" key="4">
    <source>
        <dbReference type="ARBA" id="ARBA00013081"/>
    </source>
</evidence>
<dbReference type="Gene3D" id="3.60.40.10">
    <property type="entry name" value="PPM-type phosphatase domain"/>
    <property type="match status" value="1"/>
</dbReference>
<evidence type="ECO:0000256" key="13">
    <source>
        <dbReference type="SAM" id="MobiDB-lite"/>
    </source>
</evidence>
<dbReference type="GO" id="GO:0005634">
    <property type="term" value="C:nucleus"/>
    <property type="evidence" value="ECO:0007669"/>
    <property type="project" value="UniProtKB-ARBA"/>
</dbReference>
<reference evidence="15" key="1">
    <citation type="submission" date="2021-01" db="EMBL/GenBank/DDBJ databases">
        <title>Adiantum capillus-veneris genome.</title>
        <authorList>
            <person name="Fang Y."/>
            <person name="Liao Q."/>
        </authorList>
    </citation>
    <scope>NUCLEOTIDE SEQUENCE</scope>
    <source>
        <strain evidence="15">H3</strain>
        <tissue evidence="15">Leaf</tissue>
    </source>
</reference>
<keyword evidence="16" id="KW-1185">Reference proteome</keyword>
<evidence type="ECO:0000256" key="1">
    <source>
        <dbReference type="ARBA" id="ARBA00001936"/>
    </source>
</evidence>
<evidence type="ECO:0000256" key="6">
    <source>
        <dbReference type="ARBA" id="ARBA00022801"/>
    </source>
</evidence>
<dbReference type="PANTHER" id="PTHR13832:SF790">
    <property type="entry name" value="PROTEIN PHOSPHATASE 2C 22-RELATED"/>
    <property type="match status" value="1"/>
</dbReference>
<evidence type="ECO:0000256" key="11">
    <source>
        <dbReference type="ARBA" id="ARBA00048336"/>
    </source>
</evidence>
<evidence type="ECO:0000256" key="5">
    <source>
        <dbReference type="ARBA" id="ARBA00022723"/>
    </source>
</evidence>
<dbReference type="GO" id="GO:0046872">
    <property type="term" value="F:metal ion binding"/>
    <property type="evidence" value="ECO:0007669"/>
    <property type="project" value="UniProtKB-KW"/>
</dbReference>
<evidence type="ECO:0000256" key="3">
    <source>
        <dbReference type="ARBA" id="ARBA00006702"/>
    </source>
</evidence>
<dbReference type="FunFam" id="3.60.40.10:FF:000004">
    <property type="entry name" value="Probable protein phosphatase 2C 22"/>
    <property type="match status" value="1"/>
</dbReference>
<comment type="cofactor">
    <cofactor evidence="2">
        <name>Mg(2+)</name>
        <dbReference type="ChEBI" id="CHEBI:18420"/>
    </cofactor>
</comment>
<keyword evidence="8 12" id="KW-0904">Protein phosphatase</keyword>
<gene>
    <name evidence="15" type="ORF">GOP47_0016655</name>
</gene>
<organism evidence="15 16">
    <name type="scientific">Adiantum capillus-veneris</name>
    <name type="common">Maidenhair fern</name>
    <dbReference type="NCBI Taxonomy" id="13818"/>
    <lineage>
        <taxon>Eukaryota</taxon>
        <taxon>Viridiplantae</taxon>
        <taxon>Streptophyta</taxon>
        <taxon>Embryophyta</taxon>
        <taxon>Tracheophyta</taxon>
        <taxon>Polypodiopsida</taxon>
        <taxon>Polypodiidae</taxon>
        <taxon>Polypodiales</taxon>
        <taxon>Pteridineae</taxon>
        <taxon>Pteridaceae</taxon>
        <taxon>Vittarioideae</taxon>
        <taxon>Adiantum</taxon>
    </lineage>
</organism>
<evidence type="ECO:0000259" key="14">
    <source>
        <dbReference type="PROSITE" id="PS51746"/>
    </source>
</evidence>
<dbReference type="EC" id="3.1.3.16" evidence="4"/>
<evidence type="ECO:0000256" key="9">
    <source>
        <dbReference type="ARBA" id="ARBA00023211"/>
    </source>
</evidence>
<evidence type="ECO:0000256" key="10">
    <source>
        <dbReference type="ARBA" id="ARBA00047761"/>
    </source>
</evidence>
<dbReference type="PROSITE" id="PS01032">
    <property type="entry name" value="PPM_1"/>
    <property type="match status" value="1"/>
</dbReference>
<proteinExistence type="inferred from homology"/>
<comment type="caution">
    <text evidence="15">The sequence shown here is derived from an EMBL/GenBank/DDBJ whole genome shotgun (WGS) entry which is preliminary data.</text>
</comment>
<evidence type="ECO:0000313" key="15">
    <source>
        <dbReference type="EMBL" id="KAI5068310.1"/>
    </source>
</evidence>
<dbReference type="InterPro" id="IPR000222">
    <property type="entry name" value="PP2C_BS"/>
</dbReference>
<dbReference type="GO" id="GO:0005737">
    <property type="term" value="C:cytoplasm"/>
    <property type="evidence" value="ECO:0007669"/>
    <property type="project" value="UniProtKB-ARBA"/>
</dbReference>
<dbReference type="Pfam" id="PF00481">
    <property type="entry name" value="PP2C"/>
    <property type="match status" value="1"/>
</dbReference>
<accession>A0A9D4UI77</accession>
<dbReference type="EMBL" id="JABFUD020000016">
    <property type="protein sequence ID" value="KAI5068310.1"/>
    <property type="molecule type" value="Genomic_DNA"/>
</dbReference>
<dbReference type="GO" id="GO:0004722">
    <property type="term" value="F:protein serine/threonine phosphatase activity"/>
    <property type="evidence" value="ECO:0007669"/>
    <property type="project" value="UniProtKB-EC"/>
</dbReference>
<feature type="region of interest" description="Disordered" evidence="13">
    <location>
        <begin position="19"/>
        <end position="65"/>
    </location>
</feature>
<dbReference type="AlphaFoldDB" id="A0A9D4UI77"/>
<evidence type="ECO:0000256" key="8">
    <source>
        <dbReference type="ARBA" id="ARBA00022912"/>
    </source>
</evidence>
<keyword evidence="6 12" id="KW-0378">Hydrolase</keyword>
<comment type="cofactor">
    <cofactor evidence="1">
        <name>Mn(2+)</name>
        <dbReference type="ChEBI" id="CHEBI:29035"/>
    </cofactor>
</comment>